<dbReference type="EMBL" id="QJRG01000034">
    <property type="protein sequence ID" value="RWU24934.1"/>
    <property type="molecule type" value="Genomic_DNA"/>
</dbReference>
<accession>A0A443ZW04</accession>
<gene>
    <name evidence="2" type="ORF">DM813_04095</name>
</gene>
<feature type="non-terminal residue" evidence="2">
    <location>
        <position position="856"/>
    </location>
</feature>
<dbReference type="Pfam" id="PF17963">
    <property type="entry name" value="Big_9"/>
    <property type="match status" value="2"/>
</dbReference>
<proteinExistence type="predicted"/>
<evidence type="ECO:0000313" key="3">
    <source>
        <dbReference type="Proteomes" id="UP000288983"/>
    </source>
</evidence>
<feature type="region of interest" description="Disordered" evidence="1">
    <location>
        <begin position="105"/>
        <end position="124"/>
    </location>
</feature>
<dbReference type="InterPro" id="IPR047777">
    <property type="entry name" value="LapA-like_RM"/>
</dbReference>
<dbReference type="Proteomes" id="UP000288983">
    <property type="component" value="Unassembled WGS sequence"/>
</dbReference>
<name>A0A443ZW04_9PSED</name>
<reference evidence="2 3" key="1">
    <citation type="submission" date="2018-06" db="EMBL/GenBank/DDBJ databases">
        <title>Bacteria isolated from soil of Wuhan.</title>
        <authorList>
            <person name="Wei X."/>
            <person name="Chunhua H."/>
        </authorList>
    </citation>
    <scope>NUCLEOTIDE SEQUENCE [LARGE SCALE GENOMIC DNA]</scope>
    <source>
        <strain evidence="3">xwS2</strain>
    </source>
</reference>
<sequence length="856" mass="85209">MAKLIGIVSKVVGQVFAVAEDGTRRVLVEGDRLFAGEQLQTGAAGAVAVHLQNGGELTLGRDSSMALSPQLLANQAPHVDAPESLTPSEAQLTDVEKLQQAIASGVDPSQAADPTAAGPGGSSAAGGVGGGHSFVMLSEVAGRVDPVIGFPTAGFNGFLELRSIDVGVDNNNVAPPVSLVPPQDNPVSLAGLSVDGGELSLNESHLAAGSASDPAALTQSGSFTVVAPDGVFHLNVGGINIVTAGVVTGVGQSITTGLGNTLTITGYDPATGVVSYSYTLTGADTHPAGGGANGLNESITVLVSDSDGDVASGSLDITVIDDVPQAIADSNPLTASENQLTLTGNVLSNDIQGADRIPTGPITAGTFTGTYGTLVLAADGTYTYTLNTSDPDFINLHGGGSGVETFTYTLSDADGDTSTATLTLNVNNLNDPVTLGNLNVEGGGLTVFEKNLSDGSNPNASALTQGGSFTVTAPDGLQTLTVGGINVVSGGSAVGFPQSAVTPEGNTLTITGYNASTGVVSYTYTLVDNEAHASGAGANSLGEQFAVVATDTDGSTASGSIDVNIVDDLPTAVNDTNAVTATEAQLTLTGNVLTNDVQGADRITSGPITAGTFTGTYGTLVLAADGTYTYTLNTSDPDFINLHGGGSGVETFTYTLSDADGDTSTATLTLNVNNLNDPVTLNGLNVEGGELTVFEKNLSDGSNPNASALTQGGSFTVTAPDGLQTLTVGGITVVSGGSAVGFPQSAVTPEGNTLTITGYNASTGVVSYTYTLVDNEAHASGAGANSLGEQFAVVATDTDGSTASGSIDVNIVDDLPTAVNDTNPVTASEAQLTLTGNVLSNDIQGADRITTGPITA</sequence>
<dbReference type="OrthoDB" id="5192166at2"/>
<dbReference type="NCBIfam" id="TIGR01965">
    <property type="entry name" value="VCBS_repeat"/>
    <property type="match status" value="2"/>
</dbReference>
<comment type="caution">
    <text evidence="2">The sequence shown here is derived from an EMBL/GenBank/DDBJ whole genome shotgun (WGS) entry which is preliminary data.</text>
</comment>
<dbReference type="NCBIfam" id="NF033682">
    <property type="entry name" value="retention_LapA"/>
    <property type="match status" value="1"/>
</dbReference>
<dbReference type="AlphaFoldDB" id="A0A443ZW04"/>
<evidence type="ECO:0008006" key="4">
    <source>
        <dbReference type="Google" id="ProtNLM"/>
    </source>
</evidence>
<dbReference type="RefSeq" id="WP_128322148.1">
    <property type="nucleotide sequence ID" value="NZ_QJRG01000034.1"/>
</dbReference>
<evidence type="ECO:0000313" key="2">
    <source>
        <dbReference type="EMBL" id="RWU24934.1"/>
    </source>
</evidence>
<evidence type="ECO:0000256" key="1">
    <source>
        <dbReference type="SAM" id="MobiDB-lite"/>
    </source>
</evidence>
<dbReference type="InterPro" id="IPR010221">
    <property type="entry name" value="VCBS_dom"/>
</dbReference>
<organism evidence="2 3">
    <name type="scientific">Pseudomonas alkylphenolica</name>
    <dbReference type="NCBI Taxonomy" id="237609"/>
    <lineage>
        <taxon>Bacteria</taxon>
        <taxon>Pseudomonadati</taxon>
        <taxon>Pseudomonadota</taxon>
        <taxon>Gammaproteobacteria</taxon>
        <taxon>Pseudomonadales</taxon>
        <taxon>Pseudomonadaceae</taxon>
        <taxon>Pseudomonas</taxon>
    </lineage>
</organism>
<protein>
    <recommendedName>
        <fullName evidence="4">Retention module-containing protein</fullName>
    </recommendedName>
</protein>